<keyword evidence="3 6" id="KW-0812">Transmembrane</keyword>
<dbReference type="GeneTree" id="ENSGT01050000244814"/>
<accession>A0A9J7WY22</accession>
<evidence type="ECO:0000313" key="7">
    <source>
        <dbReference type="Ensembl" id="ENSCCRP00000100097.1"/>
    </source>
</evidence>
<dbReference type="GO" id="GO:0005886">
    <property type="term" value="C:plasma membrane"/>
    <property type="evidence" value="ECO:0007669"/>
    <property type="project" value="TreeGrafter"/>
</dbReference>
<reference evidence="7" key="2">
    <citation type="submission" date="2025-09" db="UniProtKB">
        <authorList>
            <consortium name="Ensembl"/>
        </authorList>
    </citation>
    <scope>IDENTIFICATION</scope>
</reference>
<keyword evidence="8" id="KW-1185">Reference proteome</keyword>
<dbReference type="InterPro" id="IPR050579">
    <property type="entry name" value="PMP-22/EMP/MP20-like"/>
</dbReference>
<dbReference type="Proteomes" id="UP001108240">
    <property type="component" value="Unplaced"/>
</dbReference>
<evidence type="ECO:0000256" key="6">
    <source>
        <dbReference type="SAM" id="Phobius"/>
    </source>
</evidence>
<feature type="transmembrane region" description="Helical" evidence="6">
    <location>
        <begin position="30"/>
        <end position="51"/>
    </location>
</feature>
<evidence type="ECO:0000256" key="5">
    <source>
        <dbReference type="ARBA" id="ARBA00023136"/>
    </source>
</evidence>
<dbReference type="AlphaFoldDB" id="A0A9J7WY22"/>
<dbReference type="PANTHER" id="PTHR10671:SF92">
    <property type="entry name" value="GERM CELL-SPECIFIC GENE 1-LIKE PROTEIN ISOFORM X1"/>
    <property type="match status" value="1"/>
</dbReference>
<evidence type="ECO:0000256" key="3">
    <source>
        <dbReference type="ARBA" id="ARBA00022692"/>
    </source>
</evidence>
<feature type="transmembrane region" description="Helical" evidence="6">
    <location>
        <begin position="229"/>
        <end position="253"/>
    </location>
</feature>
<dbReference type="Ensembl" id="ENSCCRT00000180895.1">
    <property type="protein sequence ID" value="ENSCCRP00000100097.1"/>
    <property type="gene ID" value="ENSCCRG00000075375.1"/>
</dbReference>
<dbReference type="Gene3D" id="1.20.140.150">
    <property type="match status" value="1"/>
</dbReference>
<evidence type="ECO:0000256" key="1">
    <source>
        <dbReference type="ARBA" id="ARBA00004141"/>
    </source>
</evidence>
<dbReference type="OMA" id="FAACMAS"/>
<sequence length="324" mass="36916">PHEGLRSLDCLSPRASWSTMGIQRAQRASLALTLNYVAFALAVSAVTTSYWCEGTRKVVKPFCMGPVKVKQTYCIHFNSSNINDTRLVQYIYETGEEKFLMRKFHTGIWFSCEQTVDLIGKTAPLALSHGWTACTRCCNLGKYRVLWLCIVAECLYIALLFTGGALMVIEMCPCFNLINRLKLNAFAALCTALSGLFGMVAHMMFTTAFQLAVQMGPEDWRPKTWDYSWSYLLAWGSFGTCMGSAVTALNHYTKTIIEFKFKRRTIEKNQRIKQKILELDVPEDLWYITSLQEQADQHDALYVNGSEPSLFNPTILDNWDREYC</sequence>
<feature type="transmembrane region" description="Helical" evidence="6">
    <location>
        <begin position="181"/>
        <end position="209"/>
    </location>
</feature>
<evidence type="ECO:0000256" key="2">
    <source>
        <dbReference type="ARBA" id="ARBA00007425"/>
    </source>
</evidence>
<reference evidence="7" key="1">
    <citation type="submission" date="2025-08" db="UniProtKB">
        <authorList>
            <consortium name="Ensembl"/>
        </authorList>
    </citation>
    <scope>IDENTIFICATION</scope>
</reference>
<keyword evidence="5 6" id="KW-0472">Membrane</keyword>
<dbReference type="PANTHER" id="PTHR10671">
    <property type="entry name" value="EPITHELIAL MEMBRANE PROTEIN-RELATED"/>
    <property type="match status" value="1"/>
</dbReference>
<feature type="transmembrane region" description="Helical" evidence="6">
    <location>
        <begin position="145"/>
        <end position="169"/>
    </location>
</feature>
<protein>
    <submittedName>
        <fullName evidence="7">Gsg1-like 2a</fullName>
    </submittedName>
</protein>
<comment type="subcellular location">
    <subcellularLocation>
        <location evidence="1">Membrane</location>
        <topology evidence="1">Multi-pass membrane protein</topology>
    </subcellularLocation>
</comment>
<name>A0A9J7WY22_CYPCA</name>
<dbReference type="InterPro" id="IPR012478">
    <property type="entry name" value="GSG-1"/>
</dbReference>
<keyword evidence="4 6" id="KW-1133">Transmembrane helix</keyword>
<evidence type="ECO:0000313" key="8">
    <source>
        <dbReference type="Proteomes" id="UP001108240"/>
    </source>
</evidence>
<dbReference type="Pfam" id="PF07803">
    <property type="entry name" value="GSG-1"/>
    <property type="match status" value="1"/>
</dbReference>
<comment type="similarity">
    <text evidence="2">Belongs to the GSG1 family.</text>
</comment>
<organism evidence="7 8">
    <name type="scientific">Cyprinus carpio carpio</name>
    <dbReference type="NCBI Taxonomy" id="630221"/>
    <lineage>
        <taxon>Eukaryota</taxon>
        <taxon>Metazoa</taxon>
        <taxon>Chordata</taxon>
        <taxon>Craniata</taxon>
        <taxon>Vertebrata</taxon>
        <taxon>Euteleostomi</taxon>
        <taxon>Actinopterygii</taxon>
        <taxon>Neopterygii</taxon>
        <taxon>Teleostei</taxon>
        <taxon>Ostariophysi</taxon>
        <taxon>Cypriniformes</taxon>
        <taxon>Cyprinidae</taxon>
        <taxon>Cyprininae</taxon>
        <taxon>Cyprinus</taxon>
    </lineage>
</organism>
<evidence type="ECO:0000256" key="4">
    <source>
        <dbReference type="ARBA" id="ARBA00022989"/>
    </source>
</evidence>
<proteinExistence type="inferred from homology"/>